<dbReference type="EMBL" id="VNHU01000003">
    <property type="protein sequence ID" value="TYP75259.1"/>
    <property type="molecule type" value="Genomic_DNA"/>
</dbReference>
<name>A0A5S5C7W0_9FLAO</name>
<evidence type="ECO:0000313" key="2">
    <source>
        <dbReference type="Proteomes" id="UP000324376"/>
    </source>
</evidence>
<evidence type="ECO:0000313" key="1">
    <source>
        <dbReference type="EMBL" id="TYP75259.1"/>
    </source>
</evidence>
<accession>A0A5S5C7W0</accession>
<dbReference type="RefSeq" id="WP_170251781.1">
    <property type="nucleotide sequence ID" value="NZ_VNHU01000003.1"/>
</dbReference>
<gene>
    <name evidence="1" type="ORF">BD809_103323</name>
</gene>
<organism evidence="1 2">
    <name type="scientific">Aquimarina intermedia</name>
    <dbReference type="NCBI Taxonomy" id="350814"/>
    <lineage>
        <taxon>Bacteria</taxon>
        <taxon>Pseudomonadati</taxon>
        <taxon>Bacteroidota</taxon>
        <taxon>Flavobacteriia</taxon>
        <taxon>Flavobacteriales</taxon>
        <taxon>Flavobacteriaceae</taxon>
        <taxon>Aquimarina</taxon>
    </lineage>
</organism>
<comment type="caution">
    <text evidence="1">The sequence shown here is derived from an EMBL/GenBank/DDBJ whole genome shotgun (WGS) entry which is preliminary data.</text>
</comment>
<keyword evidence="2" id="KW-1185">Reference proteome</keyword>
<reference evidence="1 2" key="1">
    <citation type="submission" date="2019-07" db="EMBL/GenBank/DDBJ databases">
        <title>Genomic Encyclopedia of Archaeal and Bacterial Type Strains, Phase II (KMG-II): from individual species to whole genera.</title>
        <authorList>
            <person name="Goeker M."/>
        </authorList>
    </citation>
    <scope>NUCLEOTIDE SEQUENCE [LARGE SCALE GENOMIC DNA]</scope>
    <source>
        <strain evidence="1 2">DSM 17527</strain>
    </source>
</reference>
<proteinExistence type="predicted"/>
<dbReference type="Proteomes" id="UP000324376">
    <property type="component" value="Unassembled WGS sequence"/>
</dbReference>
<dbReference type="AlphaFoldDB" id="A0A5S5C7W0"/>
<sequence length="52" mass="6197">MRNSKERTHADFQDRYRRSSNFGYRIKGKKFEILENGELSLEKDDNETDISA</sequence>
<protein>
    <submittedName>
        <fullName evidence="1">Uncharacterized protein</fullName>
    </submittedName>
</protein>